<feature type="region of interest" description="Disordered" evidence="2">
    <location>
        <begin position="4069"/>
        <end position="4102"/>
    </location>
</feature>
<dbReference type="EMBL" id="JH818080">
    <property type="protein sequence ID" value="EKC21632.1"/>
    <property type="molecule type" value="Genomic_DNA"/>
</dbReference>
<feature type="compositionally biased region" description="Basic and acidic residues" evidence="2">
    <location>
        <begin position="3752"/>
        <end position="3770"/>
    </location>
</feature>
<sequence length="4958" mass="555808">MEFDELNLQETLVNKNKTNNDDSFIRDIQDNLPSSSIYVFFLSIFLAQAWVIYITLYNSRVFGLVITWILNKFVKYGHISFGSFSFSVLSGKIMIRDFHYITEDFSVRIQYGWIIFKWWQKYIPKDLTEDLSHMETRVQMFLDGFQIHVYNKVGTYDRLDKLFGSSANLTDPVEANSNTKSSATNVSNINWRDLIPVIKVEMSSGRIIFGNHLVPHSLIFSFEDGHFTYTTKPTSTPFDQFMHDATGKAENFKLMFVQSNKYTGPLDEAPRYMGEGFIVLQTRKIDIHFYMDEPGIVPYEPESVELADGETVVRRTYPCLGMDVKCGKNTDINYGPWVDKQRELLWKFFYPADYQDMVPTEEAKPGEYRNYKKFEFMMNLMQTSTIDILFTKDSETQAIHMSTSQGSYVEVTVPWITSPDGFTSTVHGQLLLVDATTSLQYRSLVECETFEFTVKASYPPSWNSHQDWTCDFIACKTAFCLIFDHKHFFSDLINDWSVKTVPDLYHFVPYTWTINFQIKEFELILVTNEYNWIDTSSHQPENAQIAFCGDLLDMSLVLPYTDFLPDTVHVGLVFKGENAFCRLYLPVNNTSRHVLEALSKNVKLMDRNGQIMEEPFGSEKKQWRRMTQRSDGWVDCWTTSNVAISIGYNYHPMPVLLQQAPADEESLTAPLRPSKYLHLQPPDNFDPGEMDSDLIAVELEVAPSMLCVYGSLLRNFLHVKENYLGEDQKFTDFEDANQTPRKSGQGNLGPLSEEKYSQPKPFDERYYRPFAVTVSVAIHEIHGHLVKNCNMDDLPCPSIMLDRLCFEMDKAYKETKLQLLLSPVILIAKDTVSRENGSKQLNEGHLGLSGLQVRGHAMFSHEGLPLDSETLEYGWLVEAIIGDFTGKLTSAQLQNLVEFIQTFIMLVEDPENSMERPQPHKLCQHMLPQPQCRMLTQYNFPCPTSEEIKYEMVRLSLDSVNFCLVESGTALNVQVSTVKMSTCNLHGTNTRAGITGRVENISLRQFIASSVLKYQNTHPEIWLESGSLIFGPLDAEAAMALPNPDFHVLQDRFLRIHDKKTKRLWFLWSVNELKTQPTVVGKCGCHGGCAFFGRNRNGVGFFSHRKTKEATSKAVLQVSPQGQDPGFGQSLLVTDKLVFDVLPNNGELSPAKNFSFTRGYMSDVLTPESPGTNITVIEDRSLSHNSSTLTVSKAEQDASLTETKDHVDSSSVRADFSDKTVSPGSESLPQDSLTSPVSETRSLVSRLSSMEEGLAKQMPSISSSPLLEGRRKVSMDLGDVHLARTSKSNVSLPSSSKSLRQEKTFSVVSLESERYYSAEEDNLENTTAVSGGSIDDSMLSTGSQDQTLRSAETDMFNETVVPGTVRRPVTERQDSESTTGSSSSFESAATDHSDSSDDLDEMDSPEFMENISMVDLHGQVNKPITQSPILMSCYSGHLTQYECKDWSSPQPIQGSGEMKHDQSAYSLSSACHSLQYIHSPACLPHFKRLRQGFSPGLMTAKEKLVSNVHDQGTAVDGKNSQGDTVEETLLENASITTGVVKLHGSMDITLTPLFLESFQRYTEAVTPTLMLLHPSSIVDGLHSQCLERLKRQNRLKKGKTSGEEDTEKQVPERQFSTDSRNQEGEMKTSSIQALLTVSKINICVLQAGIVEEVISFSALDNLHDLTCVSLLALCIDNVECQLLSNSHSCKTFTDVSQVNNPQMSPKKRAGRTNTEVSFAERQTDKQLIEVCREEDVGTLNIARIHLQLQRLLKNSNYLDDDIHLTAIPEHRSKVLFKFDEFPFSGLMKMRRHSSARRESMLQSPKTRVGRNASFSRQSSRDSDGRGGTLPKLFKQGSIEEEKKTPKLKRQESRESYRGHDRGIGYIMFECGLEDIKATAVRRLGFKDIADADFLKKMDNISRKLEDIQNSTKQDIEWHLGEKKEPVSPTKKAPPKRQDATEEASLHSWDSRVSIPSSCSSIGDPHIAEDLEGDASSGILELKTIWLNFAAPPPISIKRKVDFTRLDWNLLSTATTAINAWLNPADRLMCEIRCMMLTLTRRTSAVIACIMTNALEVEGIKLPNKSKYSKVTTLAQILQEEPSCQLLTALRRYLNKVGTKPVEDAVKSDTMPQLITIQKGILALTRQWKNLLYMPQTKMSFKDRKSMRPYTVKFAAPENGEDHEISFDMDSNTELLDTVDERASLLLSEERSVHQSASIPSLAEHVEVPEGESRNSSFKKKYFGKLHQTGSGTPPTTSLFDSPVKTNLFSKISANLQTPNFARNDSTYSFHSAAASLNSMEDTPPPTPMKPELPKSSILKNKEDKISDLYQWMSMQKDDFKQPFDDNPTIKRHDSLINAFGSAWSQEDSKLDLTDEQFATLTSIMQLADAQSLFRPFLQSVGLHVEGVRPSAMMKKFGGALSLEGKLKFLKIEISDSGRRKGKGKSRKHRTKLLNLTDEMPAFLCQDFCVSVGMKDVVDFETKESGEAFDPNCQLNFAMHKLEAKPTTLQVNFSINCNSVTQHVDMPLLRLIHQFVTMAENVEETRNELKQNHTADDWTKTHRKQESKGSNSSGDTDTSDGPSPTEMVQSTWKPEARLPVSVKSDILESDSSQELGKTAPGGVEGRDGRGNQSSCVLTPPQSLNLSKTVAIDIEETSSPAVTEKTFIDELNATTPKCWKTLCHLLELYSTMPEPKTVKRKPSSKLPVIEEEPEAEVQEEGEEQLETPSDTSKTGNHAKLEELDEEEKNIGMPRKPRPSISQSRFKQSIYVGETIPLVVFGIAKVQEVKILAVLSGLKLEASLRNVHASGTYREKVKGFVQRKSSESSVTAHIGNTLVQLFEGIPPEMKTVVTITIDKTQALHTTILRRGKEHNSAMISVGLIEVDIPQHPVVLHGMMTRGSKQISSTLQEFRRPVSRSSRNLDTVQEVSSAETFTGEAVKKPKTPAKEGEKINRPKFLHIHVKAIFQGLITGASLLPSLKAQHKTGSITLSGMTGKKSRFTMDLQKHQLSFKSKVQTTETSLPSEAEIELPPIHMYADYRPHKQGETPSDKLGEGLVLKEGDFLHAVAEIGMLEHSLTTDLLNHLVFVQKVFMKEVNELVQKVSGSDQPVPLWEEGEVEKHTTQDLLYSFSFRFKGVQITATTPTSSAVRLETGSVELEVSNRVLMATAEAKDKPPKVNEKMFIKAQVKLNVALGQLIKNPMFEEAEPEFQTMAFFKTKIGIRNALQDELIPGAAQDQEALLITLTRPIILAQPQAFDKAVLVWLNYKNAYEYWTEQRMALNTEVLNATRQVIDRIPAVRSPTSLSTLFLQLTVDDMGICVPVTSVSQLYPTTPQTVFVDNEPGSALVLTIKSTQISACSSGSLVSKGRFQDFCLRFADDFETSWDDWKPDPKESPVMNACVVPEGTYEVCSRTINKQASGSVSSQRDPLSNAKWILNVRWEMQGIAVHLNTNVGKCFSSLGKTLTTLAGEPDEELSEDEMDARSDHVFSMDSPSESMTSIRRPSQMMDTLPPYVYDTTMDPKLRFRLIEKEMNEQARVVQDLKQLGASLQTIEVESRKLEELKAIVFQDFRREMLNKLKKQSESRASALKDQLGLGNRPAHVRSKSYGGTRERKSAFDYERIAGQNRGIFNRNSAWDGTRTLPSKVQFGASIAYSPPETPDSKSSHPYSQYSPQLEDHSLLFSDSSFTSDTSSESSSEPEDKGTLKRVSVIKEDIQASTESLDFSSKYNTLTPSLGSGGSSSRSTTAPEPNIDFELDVKVFIDSGKCVLHPKDTKEEDATKKQQKREKTPDPLLSPSSKKKGKKIEMTSTPMSVPGKKPQAPQQIEDTVFFLPSIDLKVHYNSKTHSSDQEMKSKSSADSFEGEEPGRRKSPTPEPSPGSSPLAEESSNYKTSWPPPDFPKVIVKIDEEQEEVMMRRKFSPPLPRVPPRPQPPFSLESIESRESTSSAPSKKLGVKKANLYAWLSLQSLPEEMVISPCLLDFLEQALEPIPIGLTMLQQSKKEEGSTEHLEAMDSSYSTLGNMVYQTSFPVDVVVFIRVEPSIIRFNCLPTSRVECLLKLPALETVFSTKSTDIESGLAEGTPPLKAKVSKLRERHPSGSRVYGEARPRASSTTSSSDSGSLSVGGLSFTGAMSDFSLYIFHPYGGGNQRKPNIGASPGYNLGSIQENEPAWSEQTRRDMLSLNVEFVKINISRSRKIELRSSDKEAKSNIVRFSAICDIGSAAFKYDMRRLSEILSFPKAWYNRSLARRMFLGDESYTQVPDEEYDTTSTDSSQGDSPVRPPVSKLFTSSPSLSQSNSLSVVIPGHHRRSSSGDKIKVQLSMDLKQQIDSKLPRTASMPQSPTDGLPSESFSHTHTGTPGSTAKTPGKQRSSVSHSEGSKHKGHHSSSHLTPKSVSWETLVLFAVNLAKLDLHVNMSNVMGNTVWTTEQIKSQGSLSIHSNGHRDLKITAGTGNSHFDSRGGVVGGTIDLNDLNLFVEVDEDPEQGKQPLHSMGVSLHTIECRMDYMGSSVLMARLNELRISMKDEWHVQNKPSSDTPLATNRPAILFAHGDLNWEQFHMMISRSTTPDIIKMVSKIEEFFMNQFNSSRRVLSAFGPLPVTKRGSDRRKMSDDLDCIWDIRHHRHWQRALELVVGCRFSMLPSMIPKQGTILGGNMSLKGKNLTLACFHGMNFKAKSWALFIMHEPYIIFATESQQLPEGGIHVIQNLNFYVGHDLTQHTQDQHNAYICMLSRGHSMPPSFTSVQEWFHYTLAASDVKGLDCFPQTAYEDDALEARRIRKVQAYSHDTEIIFLLPSLQLQLKTIHNQSQHEPKADEPRPVVECSFVTEFEDHIFVAMDAEVILFLHDLILSYIKEKDKGTKPPYGTSAKSPRTPESERKRITDPTTALKEDWRVFECNTWHLEPTVRLLHWASKGKEIDTVVVDYVLQKLGFSHARVTIPKWMQRGFMDPLDKLLSFLIEKLILALKSPEEEVVDGV</sequence>
<protein>
    <recommendedName>
        <fullName evidence="4">Bridge-like lipid transfer protein family member 1 C-terminal domain-containing protein</fullName>
    </recommendedName>
</protein>
<dbReference type="GO" id="GO:0098793">
    <property type="term" value="C:presynapse"/>
    <property type="evidence" value="ECO:0007669"/>
    <property type="project" value="GOC"/>
</dbReference>
<feature type="compositionally biased region" description="Low complexity" evidence="2">
    <location>
        <begin position="2547"/>
        <end position="2564"/>
    </location>
</feature>
<evidence type="ECO:0000259" key="4">
    <source>
        <dbReference type="SMART" id="SM01220"/>
    </source>
</evidence>
<feature type="compositionally biased region" description="Polar residues" evidence="2">
    <location>
        <begin position="1219"/>
        <end position="1248"/>
    </location>
</feature>
<feature type="region of interest" description="Disordered" evidence="2">
    <location>
        <begin position="4241"/>
        <end position="4298"/>
    </location>
</feature>
<evidence type="ECO:0000313" key="5">
    <source>
        <dbReference type="EMBL" id="EKC21632.1"/>
    </source>
</evidence>
<feature type="region of interest" description="Disordered" evidence="2">
    <location>
        <begin position="2525"/>
        <end position="2616"/>
    </location>
</feature>
<feature type="compositionally biased region" description="Low complexity" evidence="2">
    <location>
        <begin position="4248"/>
        <end position="4283"/>
    </location>
</feature>
<feature type="region of interest" description="Disordered" evidence="2">
    <location>
        <begin position="3631"/>
        <end position="3652"/>
    </location>
</feature>
<dbReference type="Pfam" id="PF25039">
    <property type="entry name" value="BLTP1_M"/>
    <property type="match status" value="3"/>
</dbReference>
<proteinExistence type="predicted"/>
<dbReference type="HOGENOM" id="CLU_000118_0_0_1"/>
<dbReference type="Pfam" id="PF25040">
    <property type="entry name" value="BLTP1_C"/>
    <property type="match status" value="3"/>
</dbReference>
<evidence type="ECO:0000256" key="2">
    <source>
        <dbReference type="SAM" id="MobiDB-lite"/>
    </source>
</evidence>
<keyword evidence="3" id="KW-0472">Membrane</keyword>
<dbReference type="FunCoup" id="K1PCV9">
    <property type="interactions" value="592"/>
</dbReference>
<feature type="compositionally biased region" description="Basic and acidic residues" evidence="2">
    <location>
        <begin position="4853"/>
        <end position="4863"/>
    </location>
</feature>
<evidence type="ECO:0000256" key="1">
    <source>
        <dbReference type="SAM" id="Coils"/>
    </source>
</evidence>
<feature type="compositionally biased region" description="Low complexity" evidence="2">
    <location>
        <begin position="1376"/>
        <end position="1388"/>
    </location>
</feature>
<feature type="region of interest" description="Disordered" evidence="2">
    <location>
        <begin position="4838"/>
        <end position="4863"/>
    </location>
</feature>
<feature type="coiled-coil region" evidence="1">
    <location>
        <begin position="3522"/>
        <end position="3572"/>
    </location>
</feature>
<feature type="region of interest" description="Disordered" evidence="2">
    <location>
        <begin position="2673"/>
        <end position="2738"/>
    </location>
</feature>
<dbReference type="SMART" id="SM01220">
    <property type="entry name" value="FSA_C"/>
    <property type="match status" value="1"/>
</dbReference>
<feature type="compositionally biased region" description="Low complexity" evidence="2">
    <location>
        <begin position="3664"/>
        <end position="3676"/>
    </location>
</feature>
<feature type="region of interest" description="Disordered" evidence="2">
    <location>
        <begin position="3896"/>
        <end position="3930"/>
    </location>
</feature>
<dbReference type="Pfam" id="PF20413">
    <property type="entry name" value="BLTP1_N"/>
    <property type="match status" value="1"/>
</dbReference>
<keyword evidence="3" id="KW-0812">Transmembrane</keyword>
<feature type="compositionally biased region" description="Polar residues" evidence="2">
    <location>
        <begin position="4318"/>
        <end position="4351"/>
    </location>
</feature>
<keyword evidence="3" id="KW-1133">Transmembrane helix</keyword>
<feature type="compositionally biased region" description="Pro residues" evidence="2">
    <location>
        <begin position="3901"/>
        <end position="3913"/>
    </location>
</feature>
<feature type="compositionally biased region" description="Acidic residues" evidence="2">
    <location>
        <begin position="2687"/>
        <end position="2703"/>
    </location>
</feature>
<gene>
    <name evidence="5" type="ORF">CGI_10003599</name>
</gene>
<organism evidence="5">
    <name type="scientific">Magallana gigas</name>
    <name type="common">Pacific oyster</name>
    <name type="synonym">Crassostrea gigas</name>
    <dbReference type="NCBI Taxonomy" id="29159"/>
    <lineage>
        <taxon>Eukaryota</taxon>
        <taxon>Metazoa</taxon>
        <taxon>Spiralia</taxon>
        <taxon>Lophotrochozoa</taxon>
        <taxon>Mollusca</taxon>
        <taxon>Bivalvia</taxon>
        <taxon>Autobranchia</taxon>
        <taxon>Pteriomorphia</taxon>
        <taxon>Ostreida</taxon>
        <taxon>Ostreoidea</taxon>
        <taxon>Ostreidae</taxon>
        <taxon>Magallana</taxon>
    </lineage>
</organism>
<feature type="region of interest" description="Disordered" evidence="2">
    <location>
        <begin position="4312"/>
        <end position="4372"/>
    </location>
</feature>
<name>K1PCV9_MAGGI</name>
<feature type="region of interest" description="Disordered" evidence="2">
    <location>
        <begin position="3664"/>
        <end position="3688"/>
    </location>
</feature>
<feature type="region of interest" description="Disordered" evidence="2">
    <location>
        <begin position="3752"/>
        <end position="3807"/>
    </location>
</feature>
<dbReference type="PANTHER" id="PTHR31640:SF1">
    <property type="entry name" value="BRIDGE-LIKE LIPID TRANSFER PROTEIN FAMILY MEMBER 1"/>
    <property type="match status" value="1"/>
</dbReference>
<feature type="compositionally biased region" description="Basic and acidic residues" evidence="2">
    <location>
        <begin position="1837"/>
        <end position="1856"/>
    </location>
</feature>
<feature type="region of interest" description="Disordered" evidence="2">
    <location>
        <begin position="1593"/>
        <end position="1626"/>
    </location>
</feature>
<feature type="region of interest" description="Disordered" evidence="2">
    <location>
        <begin position="731"/>
        <end position="756"/>
    </location>
</feature>
<feature type="region of interest" description="Disordered" evidence="2">
    <location>
        <begin position="1321"/>
        <end position="1403"/>
    </location>
</feature>
<feature type="compositionally biased region" description="Low complexity" evidence="2">
    <location>
        <begin position="4091"/>
        <end position="4102"/>
    </location>
</feature>
<dbReference type="InParanoid" id="K1PCV9"/>
<feature type="compositionally biased region" description="Basic and acidic residues" evidence="2">
    <location>
        <begin position="2525"/>
        <end position="2546"/>
    </location>
</feature>
<accession>K1PCV9</accession>
<dbReference type="InterPro" id="IPR033616">
    <property type="entry name" value="BLTP1"/>
</dbReference>
<feature type="region of interest" description="Disordered" evidence="2">
    <location>
        <begin position="1185"/>
        <end position="1262"/>
    </location>
</feature>
<feature type="region of interest" description="Disordered" evidence="2">
    <location>
        <begin position="1792"/>
        <end position="1856"/>
    </location>
</feature>
<feature type="compositionally biased region" description="Basic and acidic residues" evidence="2">
    <location>
        <begin position="1915"/>
        <end position="1925"/>
    </location>
</feature>
<reference evidence="5" key="1">
    <citation type="journal article" date="2012" name="Nature">
        <title>The oyster genome reveals stress adaptation and complexity of shell formation.</title>
        <authorList>
            <person name="Zhang G."/>
            <person name="Fang X."/>
            <person name="Guo X."/>
            <person name="Li L."/>
            <person name="Luo R."/>
            <person name="Xu F."/>
            <person name="Yang P."/>
            <person name="Zhang L."/>
            <person name="Wang X."/>
            <person name="Qi H."/>
            <person name="Xiong Z."/>
            <person name="Que H."/>
            <person name="Xie Y."/>
            <person name="Holland P.W."/>
            <person name="Paps J."/>
            <person name="Zhu Y."/>
            <person name="Wu F."/>
            <person name="Chen Y."/>
            <person name="Wang J."/>
            <person name="Peng C."/>
            <person name="Meng J."/>
            <person name="Yang L."/>
            <person name="Liu J."/>
            <person name="Wen B."/>
            <person name="Zhang N."/>
            <person name="Huang Z."/>
            <person name="Zhu Q."/>
            <person name="Feng Y."/>
            <person name="Mount A."/>
            <person name="Hedgecock D."/>
            <person name="Xu Z."/>
            <person name="Liu Y."/>
            <person name="Domazet-Loso T."/>
            <person name="Du Y."/>
            <person name="Sun X."/>
            <person name="Zhang S."/>
            <person name="Liu B."/>
            <person name="Cheng P."/>
            <person name="Jiang X."/>
            <person name="Li J."/>
            <person name="Fan D."/>
            <person name="Wang W."/>
            <person name="Fu W."/>
            <person name="Wang T."/>
            <person name="Wang B."/>
            <person name="Zhang J."/>
            <person name="Peng Z."/>
            <person name="Li Y."/>
            <person name="Li N."/>
            <person name="Wang J."/>
            <person name="Chen M."/>
            <person name="He Y."/>
            <person name="Tan F."/>
            <person name="Song X."/>
            <person name="Zheng Q."/>
            <person name="Huang R."/>
            <person name="Yang H."/>
            <person name="Du X."/>
            <person name="Chen L."/>
            <person name="Yang M."/>
            <person name="Gaffney P.M."/>
            <person name="Wang S."/>
            <person name="Luo L."/>
            <person name="She Z."/>
            <person name="Ming Y."/>
            <person name="Huang W."/>
            <person name="Zhang S."/>
            <person name="Huang B."/>
            <person name="Zhang Y."/>
            <person name="Qu T."/>
            <person name="Ni P."/>
            <person name="Miao G."/>
            <person name="Wang J."/>
            <person name="Wang Q."/>
            <person name="Steinberg C.E."/>
            <person name="Wang H."/>
            <person name="Li N."/>
            <person name="Qian L."/>
            <person name="Zhang G."/>
            <person name="Li Y."/>
            <person name="Yang H."/>
            <person name="Liu X."/>
            <person name="Wang J."/>
            <person name="Yin Y."/>
            <person name="Wang J."/>
        </authorList>
    </citation>
    <scope>NUCLEOTIDE SEQUENCE [LARGE SCALE GENOMIC DNA]</scope>
    <source>
        <strain evidence="5">05x7-T-G4-1.051#20</strain>
    </source>
</reference>
<feature type="compositionally biased region" description="Polar residues" evidence="2">
    <location>
        <begin position="1338"/>
        <end position="1350"/>
    </location>
</feature>
<feature type="compositionally biased region" description="Polar residues" evidence="2">
    <location>
        <begin position="1185"/>
        <end position="1201"/>
    </location>
</feature>
<feature type="compositionally biased region" description="Basic and acidic residues" evidence="2">
    <location>
        <begin position="3679"/>
        <end position="3688"/>
    </location>
</feature>
<feature type="region of interest" description="Disordered" evidence="2">
    <location>
        <begin position="1915"/>
        <end position="1949"/>
    </location>
</feature>
<feature type="domain" description="Bridge-like lipid transfer protein family member 1 C-terminal" evidence="4">
    <location>
        <begin position="4357"/>
        <end position="4946"/>
    </location>
</feature>
<feature type="transmembrane region" description="Helical" evidence="3">
    <location>
        <begin position="37"/>
        <end position="56"/>
    </location>
</feature>
<feature type="compositionally biased region" description="Polar residues" evidence="2">
    <location>
        <begin position="736"/>
        <end position="745"/>
    </location>
</feature>
<evidence type="ECO:0000256" key="3">
    <source>
        <dbReference type="SAM" id="Phobius"/>
    </source>
</evidence>
<keyword evidence="1" id="KW-0175">Coiled coil</keyword>
<dbReference type="PANTHER" id="PTHR31640">
    <property type="entry name" value="TRANSMEMBRANE PROTEIN KIAA1109"/>
    <property type="match status" value="1"/>
</dbReference>
<feature type="compositionally biased region" description="Low complexity" evidence="2">
    <location>
        <begin position="1358"/>
        <end position="1367"/>
    </location>
</feature>
<feature type="compositionally biased region" description="Basic and acidic residues" evidence="2">
    <location>
        <begin position="3826"/>
        <end position="3836"/>
    </location>
</feature>
<dbReference type="InterPro" id="IPR056742">
    <property type="entry name" value="BLTP1_C"/>
</dbReference>
<dbReference type="InterPro" id="IPR056741">
    <property type="entry name" value="BLTP1_M"/>
</dbReference>
<feature type="region of interest" description="Disordered" evidence="2">
    <location>
        <begin position="3824"/>
        <end position="3875"/>
    </location>
</feature>
<dbReference type="InterPro" id="IPR047104">
    <property type="entry name" value="BLTP1_N"/>
</dbReference>
<dbReference type="GO" id="GO:0048488">
    <property type="term" value="P:synaptic vesicle endocytosis"/>
    <property type="evidence" value="ECO:0007669"/>
    <property type="project" value="TreeGrafter"/>
</dbReference>